<sequence length="213" mass="25115">MTDLLKRDECVRQAIVSIVDTLQLMDQELSHYPFDLQKTEITQAILQRMKTYYMTQNRIKSMLQKKYATAGADFFVETVLFFLRLVLRTNKSDLAVYSERQIRPTKNSIRPDISIWRADKVVAIIECKTQLGWDRIHWEANFNERKRKLNDEFPEANAYLLVMTGSNWRGFGESEYLGQNYFCLLQDIWPVDYHSADQILTPIESLFSILLQQ</sequence>
<evidence type="ECO:0000313" key="1">
    <source>
        <dbReference type="EMBL" id="RKG36283.1"/>
    </source>
</evidence>
<organism evidence="1 2">
    <name type="scientific">Acinetobacter guerrae</name>
    <dbReference type="NCBI Taxonomy" id="1843371"/>
    <lineage>
        <taxon>Bacteria</taxon>
        <taxon>Pseudomonadati</taxon>
        <taxon>Pseudomonadota</taxon>
        <taxon>Gammaproteobacteria</taxon>
        <taxon>Moraxellales</taxon>
        <taxon>Moraxellaceae</taxon>
        <taxon>Acinetobacter</taxon>
    </lineage>
</organism>
<dbReference type="AlphaFoldDB" id="A0A3A8F6C0"/>
<proteinExistence type="predicted"/>
<protein>
    <submittedName>
        <fullName evidence="1">Uncharacterized protein</fullName>
    </submittedName>
</protein>
<comment type="caution">
    <text evidence="1">The sequence shown here is derived from an EMBL/GenBank/DDBJ whole genome shotgun (WGS) entry which is preliminary data.</text>
</comment>
<evidence type="ECO:0000313" key="2">
    <source>
        <dbReference type="Proteomes" id="UP000269001"/>
    </source>
</evidence>
<name>A0A3A8F6C0_9GAMM</name>
<reference evidence="1 2" key="1">
    <citation type="submission" date="2018-09" db="EMBL/GenBank/DDBJ databases">
        <title>The draft genome of Acinetobacter spp. strains.</title>
        <authorList>
            <person name="Qin J."/>
            <person name="Feng Y."/>
            <person name="Zong Z."/>
        </authorList>
    </citation>
    <scope>NUCLEOTIDE SEQUENCE [LARGE SCALE GENOMIC DNA]</scope>
    <source>
        <strain evidence="1 2">WCHAc060096</strain>
    </source>
</reference>
<dbReference type="Proteomes" id="UP000269001">
    <property type="component" value="Unassembled WGS sequence"/>
</dbReference>
<accession>A0A3A8F6C0</accession>
<gene>
    <name evidence="1" type="ORF">D7V21_01455</name>
</gene>
<dbReference type="EMBL" id="RAXU01000001">
    <property type="protein sequence ID" value="RKG36283.1"/>
    <property type="molecule type" value="Genomic_DNA"/>
</dbReference>
<keyword evidence="2" id="KW-1185">Reference proteome</keyword>
<dbReference type="RefSeq" id="WP_120368749.1">
    <property type="nucleotide sequence ID" value="NZ_RAXU01000001.1"/>
</dbReference>